<keyword evidence="5" id="KW-1185">Reference proteome</keyword>
<accession>A0AAP0QX97</accession>
<organism evidence="4 5">
    <name type="scientific">Liquidambar formosana</name>
    <name type="common">Formosan gum</name>
    <dbReference type="NCBI Taxonomy" id="63359"/>
    <lineage>
        <taxon>Eukaryota</taxon>
        <taxon>Viridiplantae</taxon>
        <taxon>Streptophyta</taxon>
        <taxon>Embryophyta</taxon>
        <taxon>Tracheophyta</taxon>
        <taxon>Spermatophyta</taxon>
        <taxon>Magnoliopsida</taxon>
        <taxon>eudicotyledons</taxon>
        <taxon>Gunneridae</taxon>
        <taxon>Pentapetalae</taxon>
        <taxon>Saxifragales</taxon>
        <taxon>Altingiaceae</taxon>
        <taxon>Liquidambar</taxon>
    </lineage>
</organism>
<dbReference type="AlphaFoldDB" id="A0AAP0QX97"/>
<dbReference type="EMBL" id="JBBPBK010000402">
    <property type="protein sequence ID" value="KAK9265392.1"/>
    <property type="molecule type" value="Genomic_DNA"/>
</dbReference>
<dbReference type="Proteomes" id="UP001415857">
    <property type="component" value="Unassembled WGS sequence"/>
</dbReference>
<evidence type="ECO:0000313" key="5">
    <source>
        <dbReference type="Proteomes" id="UP001415857"/>
    </source>
</evidence>
<comment type="caution">
    <text evidence="4">The sequence shown here is derived from an EMBL/GenBank/DDBJ whole genome shotgun (WGS) entry which is preliminary data.</text>
</comment>
<evidence type="ECO:0000259" key="3">
    <source>
        <dbReference type="PROSITE" id="PS51473"/>
    </source>
</evidence>
<name>A0AAP0QX97_LIQFO</name>
<dbReference type="PROSITE" id="PS51473">
    <property type="entry name" value="GNK2"/>
    <property type="match status" value="1"/>
</dbReference>
<reference evidence="4 5" key="1">
    <citation type="journal article" date="2024" name="Plant J.">
        <title>Genome sequences and population genomics reveal climatic adaptation and genomic divergence between two closely related sweetgum species.</title>
        <authorList>
            <person name="Xu W.Q."/>
            <person name="Ren C.Q."/>
            <person name="Zhang X.Y."/>
            <person name="Comes H.P."/>
            <person name="Liu X.H."/>
            <person name="Li Y.G."/>
            <person name="Kettle C.J."/>
            <person name="Jalonen R."/>
            <person name="Gaisberger H."/>
            <person name="Ma Y.Z."/>
            <person name="Qiu Y.X."/>
        </authorList>
    </citation>
    <scope>NUCLEOTIDE SEQUENCE [LARGE SCALE GENOMIC DNA]</scope>
    <source>
        <strain evidence="4">Hangzhou</strain>
    </source>
</reference>
<dbReference type="PANTHER" id="PTHR32099:SF31">
    <property type="entry name" value="PROTEIN KINASE DOMAIN-CONTAINING PROTEIN"/>
    <property type="match status" value="1"/>
</dbReference>
<dbReference type="Pfam" id="PF01657">
    <property type="entry name" value="Stress-antifung"/>
    <property type="match status" value="1"/>
</dbReference>
<dbReference type="InterPro" id="IPR038408">
    <property type="entry name" value="GNK2_sf"/>
</dbReference>
<dbReference type="CDD" id="cd23509">
    <property type="entry name" value="Gnk2-like"/>
    <property type="match status" value="1"/>
</dbReference>
<keyword evidence="1" id="KW-0732">Signal</keyword>
<evidence type="ECO:0000256" key="1">
    <source>
        <dbReference type="ARBA" id="ARBA00022729"/>
    </source>
</evidence>
<dbReference type="Gene3D" id="3.30.430.20">
    <property type="entry name" value="Gnk2 domain, C-X8-C-X2-C motif"/>
    <property type="match status" value="1"/>
</dbReference>
<sequence length="111" mass="12409">MLALIHGLISRAPYTDLMFATDEIVGVNGNQYGYGLVQCSRDISSDGCSNCLGGLTNDITVYCQGRRGWHILAPSCRIRYEEYPFYEKSPAPGRADKEVDMIKPVYNQLHC</sequence>
<dbReference type="PANTHER" id="PTHR32099">
    <property type="entry name" value="CYSTEINE-RICH REPEAT SECRETORY PROTEIN"/>
    <property type="match status" value="1"/>
</dbReference>
<dbReference type="InterPro" id="IPR002902">
    <property type="entry name" value="GNK2"/>
</dbReference>
<evidence type="ECO:0000313" key="4">
    <source>
        <dbReference type="EMBL" id="KAK9265392.1"/>
    </source>
</evidence>
<evidence type="ECO:0000256" key="2">
    <source>
        <dbReference type="ARBA" id="ARBA00022737"/>
    </source>
</evidence>
<feature type="domain" description="Gnk2-homologous" evidence="3">
    <location>
        <begin position="1"/>
        <end position="85"/>
    </location>
</feature>
<gene>
    <name evidence="4" type="ORF">L1049_003398</name>
</gene>
<protein>
    <recommendedName>
        <fullName evidence="3">Gnk2-homologous domain-containing protein</fullName>
    </recommendedName>
</protein>
<keyword evidence="2" id="KW-0677">Repeat</keyword>
<proteinExistence type="predicted"/>